<dbReference type="Gene3D" id="3.40.50.200">
    <property type="entry name" value="Peptidase S8/S53 domain"/>
    <property type="match status" value="1"/>
</dbReference>
<dbReference type="NCBIfam" id="TIGR03921">
    <property type="entry name" value="T7SS_mycosin"/>
    <property type="match status" value="1"/>
</dbReference>
<evidence type="ECO:0000256" key="1">
    <source>
        <dbReference type="ARBA" id="ARBA00004162"/>
    </source>
</evidence>
<evidence type="ECO:0000256" key="10">
    <source>
        <dbReference type="PROSITE-ProRule" id="PRU01240"/>
    </source>
</evidence>
<comment type="caution">
    <text evidence="15">The sequence shown here is derived from an EMBL/GenBank/DDBJ whole genome shotgun (WGS) entry which is preliminary data.</text>
</comment>
<accession>A0A132MT65</accession>
<dbReference type="PANTHER" id="PTHR43399">
    <property type="entry name" value="SUBTILISIN-RELATED"/>
    <property type="match status" value="1"/>
</dbReference>
<gene>
    <name evidence="15" type="ORF">LI90_2116</name>
</gene>
<evidence type="ECO:0000256" key="8">
    <source>
        <dbReference type="ARBA" id="ARBA00022989"/>
    </source>
</evidence>
<keyword evidence="9 12" id="KW-0472">Membrane</keyword>
<dbReference type="PATRIC" id="fig|1469144.10.peg.2296"/>
<feature type="chain" id="PRO_5007452687" evidence="13">
    <location>
        <begin position="28"/>
        <end position="431"/>
    </location>
</feature>
<name>A0A132MT65_9ACTN</name>
<evidence type="ECO:0000256" key="2">
    <source>
        <dbReference type="ARBA" id="ARBA00011073"/>
    </source>
</evidence>
<evidence type="ECO:0000313" key="15">
    <source>
        <dbReference type="EMBL" id="KWX01088.1"/>
    </source>
</evidence>
<keyword evidence="8 12" id="KW-1133">Transmembrane helix</keyword>
<dbReference type="InterPro" id="IPR036852">
    <property type="entry name" value="Peptidase_S8/S53_dom_sf"/>
</dbReference>
<dbReference type="GO" id="GO:0005886">
    <property type="term" value="C:plasma membrane"/>
    <property type="evidence" value="ECO:0007669"/>
    <property type="project" value="UniProtKB-SubCell"/>
</dbReference>
<comment type="similarity">
    <text evidence="2 10">Belongs to the peptidase S8 family.</text>
</comment>
<dbReference type="GO" id="GO:0006508">
    <property type="term" value="P:proteolysis"/>
    <property type="evidence" value="ECO:0007669"/>
    <property type="project" value="UniProtKB-KW"/>
</dbReference>
<keyword evidence="7 10" id="KW-0720">Serine protease</keyword>
<protein>
    <submittedName>
        <fullName evidence="15">Peptidase S8 and S53 subtilisin kexin sedolisin</fullName>
    </submittedName>
</protein>
<feature type="active site" description="Charge relay system" evidence="10">
    <location>
        <position position="58"/>
    </location>
</feature>
<feature type="domain" description="Peptidase S8/S53" evidence="14">
    <location>
        <begin position="49"/>
        <end position="299"/>
    </location>
</feature>
<keyword evidence="13" id="KW-0732">Signal</keyword>
<dbReference type="GO" id="GO:0004252">
    <property type="term" value="F:serine-type endopeptidase activity"/>
    <property type="evidence" value="ECO:0007669"/>
    <property type="project" value="UniProtKB-UniRule"/>
</dbReference>
<evidence type="ECO:0000256" key="3">
    <source>
        <dbReference type="ARBA" id="ARBA00022475"/>
    </source>
</evidence>
<evidence type="ECO:0000256" key="12">
    <source>
        <dbReference type="SAM" id="Phobius"/>
    </source>
</evidence>
<evidence type="ECO:0000256" key="5">
    <source>
        <dbReference type="ARBA" id="ARBA00022692"/>
    </source>
</evidence>
<evidence type="ECO:0000256" key="9">
    <source>
        <dbReference type="ARBA" id="ARBA00023136"/>
    </source>
</evidence>
<feature type="signal peptide" evidence="13">
    <location>
        <begin position="1"/>
        <end position="27"/>
    </location>
</feature>
<comment type="subcellular location">
    <subcellularLocation>
        <location evidence="1">Cell membrane</location>
        <topology evidence="1">Single-pass membrane protein</topology>
    </subcellularLocation>
</comment>
<feature type="compositionally biased region" description="Pro residues" evidence="11">
    <location>
        <begin position="409"/>
        <end position="431"/>
    </location>
</feature>
<keyword evidence="5 12" id="KW-0812">Transmembrane</keyword>
<dbReference type="STRING" id="1469144.LI90_2116"/>
<dbReference type="SUPFAM" id="SSF52743">
    <property type="entry name" value="Subtilisin-like"/>
    <property type="match status" value="1"/>
</dbReference>
<keyword evidence="6 10" id="KW-0378">Hydrolase</keyword>
<dbReference type="InterPro" id="IPR000209">
    <property type="entry name" value="Peptidase_S8/S53_dom"/>
</dbReference>
<dbReference type="PRINTS" id="PR00723">
    <property type="entry name" value="SUBTILISIN"/>
</dbReference>
<dbReference type="InterPro" id="IPR051048">
    <property type="entry name" value="Peptidase_S8/S53_subtilisin"/>
</dbReference>
<feature type="compositionally biased region" description="Pro residues" evidence="11">
    <location>
        <begin position="384"/>
        <end position="401"/>
    </location>
</feature>
<sequence length="431" mass="44343">MRRLLRAGSLLTASGMLLLAIPTPAAAGVGNQWALQKLRAQEAWKYTQGEGVTVGLVDSGADATHPDLKGQVVPGKDFYRGTGDGTTDPDGHGTAMASIIAGTGHAPSGVLGLAPKARIYPMVTGDVGSPNRLSRAKAIKYAADQGIKVLNISEGGPITNPELAKDNPEKEAIEYALRKDVVVIAGAGNTGSNQPFYPAAYLGVIAVSAVDQNKSPWHKSGHGSWVTVAAPGVDIYAAEPGGEYDTGNGTSQATAYVSATVALIRAKFPELSANQVIHRLIKTADDCGPPGKDDYCGYGMINPVRALTEDVGEWPRDKNPLAPELTAAQPTSQPQAGGSGDEGSGSVLVWALGGLLAVGAVIALVVLLARRGGNRNQPPGGGGWPPPPGPPGPYGPPPGPPQYQQAGAPPGPWHQPGPPPPPPPGWQQPRR</sequence>
<evidence type="ECO:0000256" key="6">
    <source>
        <dbReference type="ARBA" id="ARBA00022801"/>
    </source>
</evidence>
<dbReference type="InterPro" id="IPR023834">
    <property type="entry name" value="T7SS_pept_S8A_mycosin"/>
</dbReference>
<evidence type="ECO:0000256" key="7">
    <source>
        <dbReference type="ARBA" id="ARBA00022825"/>
    </source>
</evidence>
<dbReference type="AlphaFoldDB" id="A0A132MT65"/>
<evidence type="ECO:0000256" key="13">
    <source>
        <dbReference type="SAM" id="SignalP"/>
    </source>
</evidence>
<dbReference type="Proteomes" id="UP000070188">
    <property type="component" value="Unassembled WGS sequence"/>
</dbReference>
<dbReference type="Pfam" id="PF00082">
    <property type="entry name" value="Peptidase_S8"/>
    <property type="match status" value="1"/>
</dbReference>
<evidence type="ECO:0000256" key="4">
    <source>
        <dbReference type="ARBA" id="ARBA00022670"/>
    </source>
</evidence>
<feature type="region of interest" description="Disordered" evidence="11">
    <location>
        <begin position="313"/>
        <end position="342"/>
    </location>
</feature>
<keyword evidence="3" id="KW-1003">Cell membrane</keyword>
<feature type="active site" description="Charge relay system" evidence="10">
    <location>
        <position position="251"/>
    </location>
</feature>
<feature type="transmembrane region" description="Helical" evidence="12">
    <location>
        <begin position="347"/>
        <end position="369"/>
    </location>
</feature>
<dbReference type="EMBL" id="LAXD01000001">
    <property type="protein sequence ID" value="KWX01088.1"/>
    <property type="molecule type" value="Genomic_DNA"/>
</dbReference>
<feature type="region of interest" description="Disordered" evidence="11">
    <location>
        <begin position="375"/>
        <end position="431"/>
    </location>
</feature>
<dbReference type="OrthoDB" id="9798386at2"/>
<organism evidence="15 16">
    <name type="scientific">Carbonactinospora thermoautotrophica</name>
    <dbReference type="NCBI Taxonomy" id="1469144"/>
    <lineage>
        <taxon>Bacteria</taxon>
        <taxon>Bacillati</taxon>
        <taxon>Actinomycetota</taxon>
        <taxon>Actinomycetes</taxon>
        <taxon>Kitasatosporales</taxon>
        <taxon>Carbonactinosporaceae</taxon>
        <taxon>Carbonactinospora</taxon>
    </lineage>
</organism>
<keyword evidence="4 10" id="KW-0645">Protease</keyword>
<reference evidence="16" key="1">
    <citation type="submission" date="2015-04" db="EMBL/GenBank/DDBJ databases">
        <title>Physiological reanalysis, assessment of diazotrophy, and genome sequences of multiple isolates of Streptomyces thermoautotrophicus.</title>
        <authorList>
            <person name="MacKellar D.C."/>
            <person name="Lieber L."/>
            <person name="Norman J."/>
            <person name="Bolger A."/>
            <person name="Tobin C."/>
            <person name="Murray J.W."/>
            <person name="Chang R."/>
            <person name="Ford T."/>
            <person name="Nguyen P.Q."/>
            <person name="Woodward J."/>
            <person name="Permingeat H."/>
            <person name="Joshi N.S."/>
            <person name="Silver P.A."/>
            <person name="Usadel B."/>
            <person name="Rutherford A.W."/>
            <person name="Friesen M."/>
            <person name="Prell J."/>
        </authorList>
    </citation>
    <scope>NUCLEOTIDE SEQUENCE [LARGE SCALE GENOMIC DNA]</scope>
    <source>
        <strain evidence="16">H1</strain>
    </source>
</reference>
<dbReference type="PROSITE" id="PS51892">
    <property type="entry name" value="SUBTILASE"/>
    <property type="match status" value="1"/>
</dbReference>
<dbReference type="InterPro" id="IPR015500">
    <property type="entry name" value="Peptidase_S8_subtilisin-rel"/>
</dbReference>
<evidence type="ECO:0000313" key="16">
    <source>
        <dbReference type="Proteomes" id="UP000070188"/>
    </source>
</evidence>
<evidence type="ECO:0000259" key="14">
    <source>
        <dbReference type="Pfam" id="PF00082"/>
    </source>
</evidence>
<proteinExistence type="inferred from homology"/>
<feature type="active site" description="Charge relay system" evidence="10">
    <location>
        <position position="92"/>
    </location>
</feature>
<keyword evidence="16" id="KW-1185">Reference proteome</keyword>
<dbReference type="PANTHER" id="PTHR43399:SF4">
    <property type="entry name" value="CELL WALL-ASSOCIATED PROTEASE"/>
    <property type="match status" value="1"/>
</dbReference>
<dbReference type="RefSeq" id="WP_066887271.1">
    <property type="nucleotide sequence ID" value="NZ_CP171739.1"/>
</dbReference>
<evidence type="ECO:0000256" key="11">
    <source>
        <dbReference type="SAM" id="MobiDB-lite"/>
    </source>
</evidence>